<feature type="transmembrane region" description="Helical" evidence="1">
    <location>
        <begin position="173"/>
        <end position="193"/>
    </location>
</feature>
<dbReference type="EMBL" id="CP022742">
    <property type="protein sequence ID" value="ASU24025.1"/>
    <property type="molecule type" value="Genomic_DNA"/>
</dbReference>
<feature type="transmembrane region" description="Helical" evidence="1">
    <location>
        <begin position="27"/>
        <end position="47"/>
    </location>
</feature>
<keyword evidence="1" id="KW-0812">Transmembrane</keyword>
<evidence type="ECO:0000313" key="2">
    <source>
        <dbReference type="EMBL" id="ASU24025.1"/>
    </source>
</evidence>
<feature type="transmembrane region" description="Helical" evidence="1">
    <location>
        <begin position="255"/>
        <end position="273"/>
    </location>
</feature>
<proteinExistence type="predicted"/>
<sequence length="288" mass="30783">MLGFVFILASVTLQAFALSRVSFQFSSGEIMIFSATSFFLCSIFFLCKLVVTRKLNLTRDKVLSLAKMNLYTLLAFFSFHLALTYIPASSAALFESAVAVVVVSVITRETLGRLAQAFTIALLTLLFAVKANVMDAALLLGLVLAALAGIGAALISLKSNAKFMGDLSIDEILAFRFLLSGVVATGVAFSTGASLGGEVGLAEVFGLSVFGFVLPFFLLQKGMEVTKPVLTVCMLSVIPAISYLFESALYSEPSILEVMLISSSVALIVWFSISDIIKTRTKSVSVRA</sequence>
<keyword evidence="1" id="KW-1133">Transmembrane helix</keyword>
<dbReference type="KEGG" id="vqi:CCZ37_15805"/>
<evidence type="ECO:0008006" key="4">
    <source>
        <dbReference type="Google" id="ProtNLM"/>
    </source>
</evidence>
<keyword evidence="3" id="KW-1185">Reference proteome</keyword>
<gene>
    <name evidence="2" type="ORF">CCZ37_15805</name>
</gene>
<evidence type="ECO:0000313" key="3">
    <source>
        <dbReference type="Proteomes" id="UP000215148"/>
    </source>
</evidence>
<feature type="transmembrane region" description="Helical" evidence="1">
    <location>
        <begin position="229"/>
        <end position="249"/>
    </location>
</feature>
<feature type="transmembrane region" description="Helical" evidence="1">
    <location>
        <begin position="114"/>
        <end position="131"/>
    </location>
</feature>
<feature type="transmembrane region" description="Helical" evidence="1">
    <location>
        <begin position="137"/>
        <end position="157"/>
    </location>
</feature>
<dbReference type="RefSeq" id="WP_088728983.1">
    <property type="nucleotide sequence ID" value="NZ_CAWNHI010000002.1"/>
</dbReference>
<protein>
    <recommendedName>
        <fullName evidence="4">EamA domain-containing protein</fullName>
    </recommendedName>
</protein>
<dbReference type="Proteomes" id="UP000215148">
    <property type="component" value="Chromosome 2"/>
</dbReference>
<keyword evidence="1" id="KW-0472">Membrane</keyword>
<organism evidence="2 3">
    <name type="scientific">Vibrio qinghaiensis</name>
    <dbReference type="NCBI Taxonomy" id="2025808"/>
    <lineage>
        <taxon>Bacteria</taxon>
        <taxon>Pseudomonadati</taxon>
        <taxon>Pseudomonadota</taxon>
        <taxon>Gammaproteobacteria</taxon>
        <taxon>Vibrionales</taxon>
        <taxon>Vibrionaceae</taxon>
        <taxon>Vibrio</taxon>
    </lineage>
</organism>
<feature type="transmembrane region" description="Helical" evidence="1">
    <location>
        <begin position="68"/>
        <end position="85"/>
    </location>
</feature>
<feature type="transmembrane region" description="Helical" evidence="1">
    <location>
        <begin position="199"/>
        <end position="217"/>
    </location>
</feature>
<name>A0A223N2J3_9VIBR</name>
<reference evidence="2 3" key="1">
    <citation type="submission" date="2017-08" db="EMBL/GenBank/DDBJ databases">
        <title>The Vibrio qinghaiensis sp.-Q67 is a luminous bacteria isolated firstly from Qinghai lake, Qinghai province, China, which has been proved to be very sensitive to detect environmental and food pollutants. Therefore, complete genome analysis of V. qinghaiensis sp.-Q67 highlights the potential application of this strain on detection of hazards in the contaminated environments.</title>
        <authorList>
            <person name="Gong L."/>
        </authorList>
    </citation>
    <scope>NUCLEOTIDE SEQUENCE [LARGE SCALE GENOMIC DNA]</scope>
    <source>
        <strain evidence="2 3">Q67</strain>
    </source>
</reference>
<accession>A0A223N2J3</accession>
<dbReference type="AlphaFoldDB" id="A0A223N2J3"/>
<evidence type="ECO:0000256" key="1">
    <source>
        <dbReference type="SAM" id="Phobius"/>
    </source>
</evidence>